<comment type="caution">
    <text evidence="2">The sequence shown here is derived from an EMBL/GenBank/DDBJ whole genome shotgun (WGS) entry which is preliminary data.</text>
</comment>
<dbReference type="InterPro" id="IPR001563">
    <property type="entry name" value="Peptidase_S10"/>
</dbReference>
<feature type="chain" id="PRO_5047147858" evidence="1">
    <location>
        <begin position="22"/>
        <end position="513"/>
    </location>
</feature>
<protein>
    <submittedName>
        <fullName evidence="2">S10 family peptidase</fullName>
    </submittedName>
</protein>
<gene>
    <name evidence="2" type="ORF">ACFQ27_16890</name>
</gene>
<evidence type="ECO:0000313" key="2">
    <source>
        <dbReference type="EMBL" id="MFD1192267.1"/>
    </source>
</evidence>
<proteinExistence type="predicted"/>
<feature type="signal peptide" evidence="1">
    <location>
        <begin position="1"/>
        <end position="21"/>
    </location>
</feature>
<dbReference type="InterPro" id="IPR029058">
    <property type="entry name" value="AB_hydrolase_fold"/>
</dbReference>
<dbReference type="Pfam" id="PF00450">
    <property type="entry name" value="Peptidase_S10"/>
    <property type="match status" value="1"/>
</dbReference>
<evidence type="ECO:0000256" key="1">
    <source>
        <dbReference type="SAM" id="SignalP"/>
    </source>
</evidence>
<organism evidence="2 3">
    <name type="scientific">Phenylobacterium conjunctum</name>
    <dbReference type="NCBI Taxonomy" id="1298959"/>
    <lineage>
        <taxon>Bacteria</taxon>
        <taxon>Pseudomonadati</taxon>
        <taxon>Pseudomonadota</taxon>
        <taxon>Alphaproteobacteria</taxon>
        <taxon>Caulobacterales</taxon>
        <taxon>Caulobacteraceae</taxon>
        <taxon>Phenylobacterium</taxon>
    </lineage>
</organism>
<dbReference type="EMBL" id="JBHTLQ010000049">
    <property type="protein sequence ID" value="MFD1192267.1"/>
    <property type="molecule type" value="Genomic_DNA"/>
</dbReference>
<name>A0ABW3T8E0_9CAUL</name>
<reference evidence="3" key="1">
    <citation type="journal article" date="2019" name="Int. J. Syst. Evol. Microbiol.">
        <title>The Global Catalogue of Microorganisms (GCM) 10K type strain sequencing project: providing services to taxonomists for standard genome sequencing and annotation.</title>
        <authorList>
            <consortium name="The Broad Institute Genomics Platform"/>
            <consortium name="The Broad Institute Genome Sequencing Center for Infectious Disease"/>
            <person name="Wu L."/>
            <person name="Ma J."/>
        </authorList>
    </citation>
    <scope>NUCLEOTIDE SEQUENCE [LARGE SCALE GENOMIC DNA]</scope>
    <source>
        <strain evidence="3">CCUG 55074</strain>
    </source>
</reference>
<dbReference type="SUPFAM" id="SSF53474">
    <property type="entry name" value="alpha/beta-Hydrolases"/>
    <property type="match status" value="1"/>
</dbReference>
<dbReference type="Proteomes" id="UP001597216">
    <property type="component" value="Unassembled WGS sequence"/>
</dbReference>
<sequence length="513" mass="55717">MRKLALMFSVCALALSAPAFAEEAKPAPAKEAAKALDAVKAPVEEQAKTSRGSVTIAGKAVAYTATAGTLTLRDDDGKPTASMFYVAYVADRAKGGAERPVTFFYNGGPGSSSMWLHMGSFGPVVVKTEAPNPAKPAPFQIVSNPDSLLDKTDIVFIDAVGAGYSRPLIDNPGPKFWGVDQDIDAFARGITRYVTINNRWNSPKYLFGESYGTTRSGGLVAKLQDQGMQFNGVVLLSSILNYGVRSPGFDRIYQTYLPSYAVTAAYHNKLATKPANLDAFLKEVRDYANGPYAAALAKGTDISEAEAAAVAQKLSAYTGLSVEFLRQADLRVDLSRFRKELLRDQRRTVGRLDSRFIGIDVDAAGEEPEYDASDVQVSGPYIAAVNSYLRGTLGYQTDLTYFPSAPGVNQAWDWRHKPPGGGRTLPVANTALDLASAMRENPKLKVYALNGLYDFATPFFGTEYDVAHMQLDPSLRGNVRFAYYPSGHMVYLSLDQLTHMKADVAKFYDDAAR</sequence>
<keyword evidence="1" id="KW-0732">Signal</keyword>
<evidence type="ECO:0000313" key="3">
    <source>
        <dbReference type="Proteomes" id="UP001597216"/>
    </source>
</evidence>
<dbReference type="RefSeq" id="WP_377354425.1">
    <property type="nucleotide sequence ID" value="NZ_JBHTLQ010000049.1"/>
</dbReference>
<keyword evidence="3" id="KW-1185">Reference proteome</keyword>
<accession>A0ABW3T8E0</accession>
<dbReference type="Gene3D" id="3.40.50.1820">
    <property type="entry name" value="alpha/beta hydrolase"/>
    <property type="match status" value="1"/>
</dbReference>